<evidence type="ECO:0000313" key="2">
    <source>
        <dbReference type="EMBL" id="KAK9882461.1"/>
    </source>
</evidence>
<organism evidence="2 3">
    <name type="scientific">Henosepilachna vigintioctopunctata</name>
    <dbReference type="NCBI Taxonomy" id="420089"/>
    <lineage>
        <taxon>Eukaryota</taxon>
        <taxon>Metazoa</taxon>
        <taxon>Ecdysozoa</taxon>
        <taxon>Arthropoda</taxon>
        <taxon>Hexapoda</taxon>
        <taxon>Insecta</taxon>
        <taxon>Pterygota</taxon>
        <taxon>Neoptera</taxon>
        <taxon>Endopterygota</taxon>
        <taxon>Coleoptera</taxon>
        <taxon>Polyphaga</taxon>
        <taxon>Cucujiformia</taxon>
        <taxon>Coccinelloidea</taxon>
        <taxon>Coccinellidae</taxon>
        <taxon>Epilachninae</taxon>
        <taxon>Epilachnini</taxon>
        <taxon>Henosepilachna</taxon>
    </lineage>
</organism>
<feature type="compositionally biased region" description="Basic and acidic residues" evidence="1">
    <location>
        <begin position="1"/>
        <end position="10"/>
    </location>
</feature>
<proteinExistence type="predicted"/>
<name>A0AAW1UFS6_9CUCU</name>
<evidence type="ECO:0000256" key="1">
    <source>
        <dbReference type="SAM" id="MobiDB-lite"/>
    </source>
</evidence>
<dbReference type="AlphaFoldDB" id="A0AAW1UFS6"/>
<dbReference type="EMBL" id="JARQZJ010000076">
    <property type="protein sequence ID" value="KAK9882461.1"/>
    <property type="molecule type" value="Genomic_DNA"/>
</dbReference>
<feature type="compositionally biased region" description="Basic and acidic residues" evidence="1">
    <location>
        <begin position="21"/>
        <end position="31"/>
    </location>
</feature>
<feature type="region of interest" description="Disordered" evidence="1">
    <location>
        <begin position="130"/>
        <end position="153"/>
    </location>
</feature>
<protein>
    <submittedName>
        <fullName evidence="2">Uncharacterized protein</fullName>
    </submittedName>
</protein>
<comment type="caution">
    <text evidence="2">The sequence shown here is derived from an EMBL/GenBank/DDBJ whole genome shotgun (WGS) entry which is preliminary data.</text>
</comment>
<feature type="region of interest" description="Disordered" evidence="1">
    <location>
        <begin position="1"/>
        <end position="31"/>
    </location>
</feature>
<dbReference type="Proteomes" id="UP001431783">
    <property type="component" value="Unassembled WGS sequence"/>
</dbReference>
<evidence type="ECO:0000313" key="3">
    <source>
        <dbReference type="Proteomes" id="UP001431783"/>
    </source>
</evidence>
<sequence>MENSIKRAKESMYSISAQKADTNREDNDPRNEIEWCKEATYLRITMDKKLTWKKHQENAIKKTKAAMAQLYLSSTRKGGNRSILVYTERTDLQRFVMGPHPGIHEKKAKKMFEAIEEHKNEELRELTNYDPEEETSIVQRRHRRPKTQYRTDA</sequence>
<keyword evidence="3" id="KW-1185">Reference proteome</keyword>
<gene>
    <name evidence="2" type="ORF">WA026_021495</name>
</gene>
<reference evidence="2 3" key="1">
    <citation type="submission" date="2023-03" db="EMBL/GenBank/DDBJ databases">
        <title>Genome insight into feeding habits of ladybird beetles.</title>
        <authorList>
            <person name="Li H.-S."/>
            <person name="Huang Y.-H."/>
            <person name="Pang H."/>
        </authorList>
    </citation>
    <scope>NUCLEOTIDE SEQUENCE [LARGE SCALE GENOMIC DNA]</scope>
    <source>
        <strain evidence="2">SYSU_2023b</strain>
        <tissue evidence="2">Whole body</tissue>
    </source>
</reference>
<accession>A0AAW1UFS6</accession>